<dbReference type="Pfam" id="PF19279">
    <property type="entry name" value="YegS_C"/>
    <property type="match status" value="1"/>
</dbReference>
<dbReference type="eggNOG" id="COG1597">
    <property type="taxonomic scope" value="Bacteria"/>
</dbReference>
<dbReference type="PROSITE" id="PS50146">
    <property type="entry name" value="DAGK"/>
    <property type="match status" value="1"/>
</dbReference>
<comment type="similarity">
    <text evidence="2">Belongs to the diacylglycerol/lipid kinase family.</text>
</comment>
<feature type="domain" description="DAGKc" evidence="13">
    <location>
        <begin position="3"/>
        <end position="135"/>
    </location>
</feature>
<dbReference type="PANTHER" id="PTHR12358:SF106">
    <property type="entry name" value="LIPID KINASE YEGS"/>
    <property type="match status" value="1"/>
</dbReference>
<dbReference type="Gene3D" id="2.60.200.40">
    <property type="match status" value="1"/>
</dbReference>
<dbReference type="GO" id="GO:0004143">
    <property type="term" value="F:ATP-dependent diacylglycerol kinase activity"/>
    <property type="evidence" value="ECO:0007669"/>
    <property type="project" value="TreeGrafter"/>
</dbReference>
<dbReference type="InterPro" id="IPR050187">
    <property type="entry name" value="Lipid_Phosphate_FormReg"/>
</dbReference>
<keyword evidence="8" id="KW-0067">ATP-binding</keyword>
<dbReference type="EC" id="2.7.1.-" evidence="14"/>
<keyword evidence="6" id="KW-0547">Nucleotide-binding</keyword>
<dbReference type="NCBIfam" id="TIGR00147">
    <property type="entry name" value="YegS/Rv2252/BmrU family lipid kinase"/>
    <property type="match status" value="1"/>
</dbReference>
<evidence type="ECO:0000256" key="8">
    <source>
        <dbReference type="ARBA" id="ARBA00022840"/>
    </source>
</evidence>
<accession>D7UXF7</accession>
<evidence type="ECO:0000256" key="3">
    <source>
        <dbReference type="ARBA" id="ARBA00022516"/>
    </source>
</evidence>
<evidence type="ECO:0000256" key="11">
    <source>
        <dbReference type="ARBA" id="ARBA00023209"/>
    </source>
</evidence>
<dbReference type="InterPro" id="IPR005218">
    <property type="entry name" value="Diacylglycerol/lipid_kinase"/>
</dbReference>
<comment type="cofactor">
    <cofactor evidence="1">
        <name>Mg(2+)</name>
        <dbReference type="ChEBI" id="CHEBI:18420"/>
    </cofactor>
</comment>
<reference evidence="14" key="1">
    <citation type="submission" date="2010-06" db="EMBL/GenBank/DDBJ databases">
        <authorList>
            <person name="Muzny D."/>
            <person name="Qin X."/>
            <person name="Buhay C."/>
            <person name="Dugan-Rocha S."/>
            <person name="Ding Y."/>
            <person name="Chen G."/>
            <person name="Hawes A."/>
            <person name="Holder M."/>
            <person name="Jhangiani S."/>
            <person name="Johnson A."/>
            <person name="Khan Z."/>
            <person name="Li Z."/>
            <person name="Liu W."/>
            <person name="Liu X."/>
            <person name="Perez L."/>
            <person name="Shen H."/>
            <person name="Wang Q."/>
            <person name="Watt J."/>
            <person name="Xi L."/>
            <person name="Xin Y."/>
            <person name="Zhou J."/>
            <person name="Deng J."/>
            <person name="Jiang H."/>
            <person name="Liu Y."/>
            <person name="Qu J."/>
            <person name="Song X.-Z."/>
            <person name="Zhang L."/>
            <person name="Villasana D."/>
            <person name="Johnson A."/>
            <person name="Liu J."/>
            <person name="Liyanage D."/>
            <person name="Lorensuhewa L."/>
            <person name="Robinson T."/>
            <person name="Song A."/>
            <person name="Song B.-B."/>
            <person name="Dinh H."/>
            <person name="Thornton R."/>
            <person name="Coyle M."/>
            <person name="Francisco L."/>
            <person name="Jackson L."/>
            <person name="Javaid M."/>
            <person name="Korchina V."/>
            <person name="Kovar C."/>
            <person name="Mata R."/>
            <person name="Mathew T."/>
            <person name="Ngo R."/>
            <person name="Nguyen L."/>
            <person name="Nguyen N."/>
            <person name="Okwuonu G."/>
            <person name="Ongeri F."/>
            <person name="Pham C."/>
            <person name="Simmons D."/>
            <person name="Wilczek-Boney K."/>
            <person name="Hale W."/>
            <person name="Jakkamsetti A."/>
            <person name="Pham P."/>
            <person name="Ruth R."/>
            <person name="San Lucas F."/>
            <person name="Warren J."/>
            <person name="Zhang J."/>
            <person name="Zhao Z."/>
            <person name="Zhou C."/>
            <person name="Zhu D."/>
            <person name="Lee S."/>
            <person name="Bess C."/>
            <person name="Blankenburg K."/>
            <person name="Forbes L."/>
            <person name="Fu Q."/>
            <person name="Gubbala S."/>
            <person name="Hirani K."/>
            <person name="Jayaseelan J.C."/>
            <person name="Lara F."/>
            <person name="Munidasa M."/>
            <person name="Palculict T."/>
            <person name="Patil S."/>
            <person name="Pu L.-L."/>
            <person name="Saada N."/>
            <person name="Tang L."/>
            <person name="Weissenberger G."/>
            <person name="Zhu Y."/>
            <person name="Hemphill L."/>
            <person name="Shang Y."/>
            <person name="Youmans B."/>
            <person name="Ayvaz T."/>
            <person name="Ross M."/>
            <person name="Santibanez J."/>
            <person name="Aqrawi P."/>
            <person name="Gross S."/>
            <person name="Joshi V."/>
            <person name="Fowler G."/>
            <person name="Nazareth L."/>
            <person name="Reid J."/>
            <person name="Worley K."/>
            <person name="Petrosino J."/>
            <person name="Highlander S."/>
            <person name="Gibbs R."/>
        </authorList>
    </citation>
    <scope>NUCLEOTIDE SEQUENCE [LARGE SCALE GENOMIC DNA]</scope>
    <source>
        <strain evidence="14">DSM 20601</strain>
    </source>
</reference>
<dbReference type="HOGENOM" id="CLU_045532_1_0_9"/>
<dbReference type="Gene3D" id="3.40.50.10330">
    <property type="entry name" value="Probable inorganic polyphosphate/atp-NAD kinase, domain 1"/>
    <property type="match status" value="1"/>
</dbReference>
<dbReference type="GO" id="GO:0005886">
    <property type="term" value="C:plasma membrane"/>
    <property type="evidence" value="ECO:0007669"/>
    <property type="project" value="TreeGrafter"/>
</dbReference>
<keyword evidence="7 14" id="KW-0418">Kinase</keyword>
<evidence type="ECO:0000256" key="5">
    <source>
        <dbReference type="ARBA" id="ARBA00022723"/>
    </source>
</evidence>
<name>D7UXF7_LISGR</name>
<dbReference type="AlphaFoldDB" id="D7UXF7"/>
<evidence type="ECO:0000256" key="9">
    <source>
        <dbReference type="ARBA" id="ARBA00022842"/>
    </source>
</evidence>
<sequence>MKKKMAKALLIVNPSSGKEKGAKYKDMTKEVLEKRYEDVVVKETEKGGDATDFASDAAKQDFDAVVAMGGDGTLNEVINGLAPHDNRPAFGFIPLGTVNDLARSLGIPRKPEKAIKALEKAVLKPMDLGKIEDSYFMNVVAAGMIAQAVDKVDVEQKTKFGSLAYFFEGVKAFNKGELLHFQVEHEAGKWEGEAAMVIIGLTNSVAGIETFASDAKVDDGYMHLFLLTKLNLLSTANMLPKLLSGKLENSDDVIYIKTKKVQVQADESDIVVNVDGDPGPSLPVHLEVLPSHLQVLVPKNS</sequence>
<dbReference type="GO" id="GO:0005524">
    <property type="term" value="F:ATP binding"/>
    <property type="evidence" value="ECO:0007669"/>
    <property type="project" value="UniProtKB-KW"/>
</dbReference>
<evidence type="ECO:0000313" key="14">
    <source>
        <dbReference type="EMBL" id="EFI84365.1"/>
    </source>
</evidence>
<keyword evidence="3" id="KW-0444">Lipid biosynthesis</keyword>
<evidence type="ECO:0000256" key="2">
    <source>
        <dbReference type="ARBA" id="ARBA00005983"/>
    </source>
</evidence>
<dbReference type="SMART" id="SM00046">
    <property type="entry name" value="DAGKc"/>
    <property type="match status" value="1"/>
</dbReference>
<evidence type="ECO:0000259" key="13">
    <source>
        <dbReference type="PROSITE" id="PS50146"/>
    </source>
</evidence>
<evidence type="ECO:0000256" key="10">
    <source>
        <dbReference type="ARBA" id="ARBA00023098"/>
    </source>
</evidence>
<dbReference type="GO" id="GO:0008654">
    <property type="term" value="P:phospholipid biosynthetic process"/>
    <property type="evidence" value="ECO:0007669"/>
    <property type="project" value="UniProtKB-KW"/>
</dbReference>
<dbReference type="InterPro" id="IPR045540">
    <property type="entry name" value="YegS/DAGK_C"/>
</dbReference>
<dbReference type="GO" id="GO:0046872">
    <property type="term" value="F:metal ion binding"/>
    <property type="evidence" value="ECO:0007669"/>
    <property type="project" value="UniProtKB-KW"/>
</dbReference>
<evidence type="ECO:0000256" key="7">
    <source>
        <dbReference type="ARBA" id="ARBA00022777"/>
    </source>
</evidence>
<keyword evidence="4 14" id="KW-0808">Transferase</keyword>
<evidence type="ECO:0000313" key="15">
    <source>
        <dbReference type="Proteomes" id="UP000010119"/>
    </source>
</evidence>
<keyword evidence="11" id="KW-0594">Phospholipid biosynthesis</keyword>
<dbReference type="Proteomes" id="UP000010119">
    <property type="component" value="Unassembled WGS sequence"/>
</dbReference>
<evidence type="ECO:0000256" key="4">
    <source>
        <dbReference type="ARBA" id="ARBA00022679"/>
    </source>
</evidence>
<evidence type="ECO:0000256" key="1">
    <source>
        <dbReference type="ARBA" id="ARBA00001946"/>
    </source>
</evidence>
<gene>
    <name evidence="14" type="primary">yegS2</name>
    <name evidence="14" type="ORF">HMPREF0556_10918</name>
</gene>
<comment type="caution">
    <text evidence="14">The sequence shown here is derived from an EMBL/GenBank/DDBJ whole genome shotgun (WGS) entry which is preliminary data.</text>
</comment>
<dbReference type="Pfam" id="PF00781">
    <property type="entry name" value="DAGK_cat"/>
    <property type="match status" value="1"/>
</dbReference>
<dbReference type="STRING" id="525367.HMPREF0556_10918"/>
<dbReference type="InterPro" id="IPR016064">
    <property type="entry name" value="NAD/diacylglycerol_kinase_sf"/>
</dbReference>
<proteinExistence type="inferred from homology"/>
<keyword evidence="9" id="KW-0460">Magnesium</keyword>
<protein>
    <submittedName>
        <fullName evidence="14">Lipid kinase, YegS/Rv2252/BmrU family</fullName>
        <ecNumber evidence="14">2.7.1.-</ecNumber>
    </submittedName>
</protein>
<dbReference type="PANTHER" id="PTHR12358">
    <property type="entry name" value="SPHINGOSINE KINASE"/>
    <property type="match status" value="1"/>
</dbReference>
<evidence type="ECO:0000256" key="6">
    <source>
        <dbReference type="ARBA" id="ARBA00022741"/>
    </source>
</evidence>
<dbReference type="EMBL" id="ACCR02000003">
    <property type="protein sequence ID" value="EFI84365.1"/>
    <property type="molecule type" value="Genomic_DNA"/>
</dbReference>
<organism evidence="14 15">
    <name type="scientific">Listeria grayi DSM 20601</name>
    <dbReference type="NCBI Taxonomy" id="525367"/>
    <lineage>
        <taxon>Bacteria</taxon>
        <taxon>Bacillati</taxon>
        <taxon>Bacillota</taxon>
        <taxon>Bacilli</taxon>
        <taxon>Bacillales</taxon>
        <taxon>Listeriaceae</taxon>
        <taxon>Listeria</taxon>
    </lineage>
</organism>
<keyword evidence="15" id="KW-1185">Reference proteome</keyword>
<keyword evidence="5" id="KW-0479">Metal-binding</keyword>
<evidence type="ECO:0000256" key="12">
    <source>
        <dbReference type="ARBA" id="ARBA00023264"/>
    </source>
</evidence>
<keyword evidence="10" id="KW-0443">Lipid metabolism</keyword>
<dbReference type="InterPro" id="IPR017438">
    <property type="entry name" value="ATP-NAD_kinase_N"/>
</dbReference>
<keyword evidence="12" id="KW-1208">Phospholipid metabolism</keyword>
<dbReference type="InterPro" id="IPR001206">
    <property type="entry name" value="Diacylglycerol_kinase_cat_dom"/>
</dbReference>
<dbReference type="SUPFAM" id="SSF111331">
    <property type="entry name" value="NAD kinase/diacylglycerol kinase-like"/>
    <property type="match status" value="1"/>
</dbReference>